<proteinExistence type="predicted"/>
<name>A0A420ZB71_UNCK3</name>
<sequence length="673" mass="74754">MKRGKLFIVLLICLVGVSVLNAEQTLLPYYVEIESLSTDLRTRPGTDGGADYDADIGQLYTTTVFLENVNGFALDSVYVKLYGSGDTEINGVAGMDSVMILSLSPYEASEVNFDVRYTGLNPIIDSLYAHISPREFAPGDTVYGQVVDNDLLINVEDPAYINAYSLAPDSVTVPNGPPDNYVTEGQEFNLLFEWTNTGEDMIDSVKFSLHRRASGSHASAYSTLNDTLVTFYNIPGGDTISYYFNIVADDTVDSTSPIYEYFAVNLEGSWAQNTGGVVDYTPDDTLARVKIQQPPDLTLKAPDVDKTWLNKVNTVNVCIPVEHPGAPYAKADLFVEPDYPAKLTLFQDGTADVITGGGGVSSPFDYPAFLDGAEDTFCFALYNDGVVYQGMVDLSDTIYCHDANWPGQLYPVTVPFSNSHQDMFKIDTRDPNTYIYSPTQPYYNAGTFPDTVKLHVTDNLSGVASVYYQVIDSLGRYWDGTNWVASPETLYATPYGTGDNWWGELPNFSTHPDSSEDLTIYAWAKDTAGNVEATMDVYNTVVENDLPLVEIFRPDGGYWSELNWDDSIKVEAVDVRSGVKVVRVCIHNLYTDKYWDGTYGVWVSYRKFNTAYHLYGNVWGYNYTPDDDGTYLYYAAVRDSANNYAEDTLDAVLKYDTTAPWVDLTAPVYGVYN</sequence>
<dbReference type="EMBL" id="QMNG01000096">
    <property type="protein sequence ID" value="RLC35997.1"/>
    <property type="molecule type" value="Genomic_DNA"/>
</dbReference>
<feature type="non-terminal residue" evidence="1">
    <location>
        <position position="673"/>
    </location>
</feature>
<dbReference type="Proteomes" id="UP000281261">
    <property type="component" value="Unassembled WGS sequence"/>
</dbReference>
<reference evidence="1 2" key="1">
    <citation type="submission" date="2018-06" db="EMBL/GenBank/DDBJ databases">
        <title>Extensive metabolic versatility and redundancy in microbially diverse, dynamic hydrothermal sediments.</title>
        <authorList>
            <person name="Dombrowski N."/>
            <person name="Teske A."/>
            <person name="Baker B.J."/>
        </authorList>
    </citation>
    <scope>NUCLEOTIDE SEQUENCE [LARGE SCALE GENOMIC DNA]</scope>
    <source>
        <strain evidence="1">B79_G16</strain>
    </source>
</reference>
<dbReference type="AlphaFoldDB" id="A0A420ZB71"/>
<organism evidence="1 2">
    <name type="scientific">candidate division Kazan bacterium</name>
    <dbReference type="NCBI Taxonomy" id="2202143"/>
    <lineage>
        <taxon>Bacteria</taxon>
        <taxon>Bacteria division Kazan-3B-28</taxon>
    </lineage>
</organism>
<evidence type="ECO:0000313" key="1">
    <source>
        <dbReference type="EMBL" id="RLC35997.1"/>
    </source>
</evidence>
<protein>
    <submittedName>
        <fullName evidence="1">Uncharacterized protein</fullName>
    </submittedName>
</protein>
<evidence type="ECO:0000313" key="2">
    <source>
        <dbReference type="Proteomes" id="UP000281261"/>
    </source>
</evidence>
<comment type="caution">
    <text evidence="1">The sequence shown here is derived from an EMBL/GenBank/DDBJ whole genome shotgun (WGS) entry which is preliminary data.</text>
</comment>
<accession>A0A420ZB71</accession>
<gene>
    <name evidence="1" type="ORF">DRH29_05400</name>
</gene>